<dbReference type="SUPFAM" id="SSF48726">
    <property type="entry name" value="Immunoglobulin"/>
    <property type="match status" value="5"/>
</dbReference>
<dbReference type="SUPFAM" id="SSF49265">
    <property type="entry name" value="Fibronectin type III"/>
    <property type="match status" value="1"/>
</dbReference>
<name>A0A4U5PAG2_STECR</name>
<dbReference type="InterPro" id="IPR007110">
    <property type="entry name" value="Ig-like_dom"/>
</dbReference>
<dbReference type="Gene3D" id="2.60.40.10">
    <property type="entry name" value="Immunoglobulins"/>
    <property type="match status" value="7"/>
</dbReference>
<keyword evidence="4" id="KW-0325">Glycoprotein</keyword>
<dbReference type="AlphaFoldDB" id="A0A4U5PAG2"/>
<evidence type="ECO:0000256" key="3">
    <source>
        <dbReference type="ARBA" id="ARBA00023157"/>
    </source>
</evidence>
<dbReference type="InterPro" id="IPR003598">
    <property type="entry name" value="Ig_sub2"/>
</dbReference>
<dbReference type="PANTHER" id="PTHR11640:SF31">
    <property type="entry name" value="IRREGULAR CHIASM C-ROUGHEST PROTEIN-RELATED"/>
    <property type="match status" value="1"/>
</dbReference>
<feature type="transmembrane region" description="Helical" evidence="6">
    <location>
        <begin position="817"/>
        <end position="840"/>
    </location>
</feature>
<dbReference type="InterPro" id="IPR056069">
    <property type="entry name" value="DUF7652"/>
</dbReference>
<keyword evidence="3" id="KW-1015">Disulfide bond</keyword>
<dbReference type="EMBL" id="AZBU02000002">
    <property type="protein sequence ID" value="TKR93170.1"/>
    <property type="molecule type" value="Genomic_DNA"/>
</dbReference>
<keyword evidence="6" id="KW-1133">Transmembrane helix</keyword>
<dbReference type="CDD" id="cd00063">
    <property type="entry name" value="FN3"/>
    <property type="match status" value="1"/>
</dbReference>
<protein>
    <submittedName>
        <fullName evidence="9">Uncharacterized protein</fullName>
    </submittedName>
</protein>
<comment type="subcellular location">
    <subcellularLocation>
        <location evidence="1">Membrane</location>
        <topology evidence="1">Single-pass type I membrane protein</topology>
    </subcellularLocation>
</comment>
<keyword evidence="6" id="KW-0812">Transmembrane</keyword>
<dbReference type="InterPro" id="IPR036116">
    <property type="entry name" value="FN3_sf"/>
</dbReference>
<feature type="domain" description="Ig-like" evidence="7">
    <location>
        <begin position="116"/>
        <end position="277"/>
    </location>
</feature>
<proteinExistence type="predicted"/>
<dbReference type="GO" id="GO:0005911">
    <property type="term" value="C:cell-cell junction"/>
    <property type="evidence" value="ECO:0007669"/>
    <property type="project" value="TreeGrafter"/>
</dbReference>
<evidence type="ECO:0000259" key="7">
    <source>
        <dbReference type="PROSITE" id="PS50835"/>
    </source>
</evidence>
<feature type="domain" description="Ig-like" evidence="7">
    <location>
        <begin position="492"/>
        <end position="588"/>
    </location>
</feature>
<gene>
    <name evidence="9" type="ORF">L596_007674</name>
</gene>
<evidence type="ECO:0000256" key="2">
    <source>
        <dbReference type="ARBA" id="ARBA00023136"/>
    </source>
</evidence>
<evidence type="ECO:0000259" key="8">
    <source>
        <dbReference type="PROSITE" id="PS50853"/>
    </source>
</evidence>
<dbReference type="SMART" id="SM00408">
    <property type="entry name" value="IGc2"/>
    <property type="match status" value="6"/>
</dbReference>
<dbReference type="Proteomes" id="UP000298663">
    <property type="component" value="Unassembled WGS sequence"/>
</dbReference>
<evidence type="ECO:0000256" key="6">
    <source>
        <dbReference type="SAM" id="Phobius"/>
    </source>
</evidence>
<feature type="domain" description="Ig-like" evidence="7">
    <location>
        <begin position="384"/>
        <end position="487"/>
    </location>
</feature>
<dbReference type="InterPro" id="IPR003599">
    <property type="entry name" value="Ig_sub"/>
</dbReference>
<feature type="domain" description="Ig-like" evidence="7">
    <location>
        <begin position="9"/>
        <end position="106"/>
    </location>
</feature>
<evidence type="ECO:0000256" key="4">
    <source>
        <dbReference type="ARBA" id="ARBA00023180"/>
    </source>
</evidence>
<dbReference type="InterPro" id="IPR036179">
    <property type="entry name" value="Ig-like_dom_sf"/>
</dbReference>
<dbReference type="GO" id="GO:0098609">
    <property type="term" value="P:cell-cell adhesion"/>
    <property type="evidence" value="ECO:0007669"/>
    <property type="project" value="TreeGrafter"/>
</dbReference>
<feature type="domain" description="Fibronectin type-III" evidence="8">
    <location>
        <begin position="599"/>
        <end position="716"/>
    </location>
</feature>
<organism evidence="9 10">
    <name type="scientific">Steinernema carpocapsae</name>
    <name type="common">Entomopathogenic nematode</name>
    <dbReference type="NCBI Taxonomy" id="34508"/>
    <lineage>
        <taxon>Eukaryota</taxon>
        <taxon>Metazoa</taxon>
        <taxon>Ecdysozoa</taxon>
        <taxon>Nematoda</taxon>
        <taxon>Chromadorea</taxon>
        <taxon>Rhabditida</taxon>
        <taxon>Tylenchina</taxon>
        <taxon>Panagrolaimomorpha</taxon>
        <taxon>Strongyloidoidea</taxon>
        <taxon>Steinernematidae</taxon>
        <taxon>Steinernema</taxon>
    </lineage>
</organism>
<comment type="caution">
    <text evidence="9">The sequence shown here is derived from an EMBL/GenBank/DDBJ whole genome shotgun (WGS) entry which is preliminary data.</text>
</comment>
<evidence type="ECO:0000313" key="10">
    <source>
        <dbReference type="Proteomes" id="UP000298663"/>
    </source>
</evidence>
<keyword evidence="10" id="KW-1185">Reference proteome</keyword>
<dbReference type="InterPro" id="IPR051275">
    <property type="entry name" value="Cell_adhesion_signaling"/>
</dbReference>
<sequence>MPPSPGHLPPSTPVFDVQPKQAVKENDLVSFECRTTGGNPEPTFTWVFENRTAVPESWYQTRSYSKDPTSTSSILQWRVSANENGAYVICEIWNKAMALHDKLTVSSDRLNVLYPPRVHAGPANPYYVEEGERVELRCEAEGNPEPSRYEWVHVATGETHSGAVWSFIADKRLNGDFRCVAENSLDKSSSRLTVDVLYSPVVTAQQNLTVKQNDAVSLDCNVDSNPEPQSIMWTGPNGFSSMGKTLQIASMKRTQSGNYTCTAVNSLPLHSSSAPVKRTGRTSSFINVRYAPGTAVISSPTHFVNVGERIVLSCASEDEGNPKASYKWMVPYGSDVGDVQNQHQPQLVIENATLAHNGVYRCIPFNELGYGTQAHFRMMVVEAPKIIRSSRPDIVYKSGDSVTLTCEASGFPAPKVIWKKDGVELVGDLEYHWESSTTVSSSSCEFCTSHVSGALTFTAFWSDKGNYSCVAVSEVDGSTDERMATVTISHSPKILNPLFNGKSIAAADLNSVARVVCRVSARPEPTITWSRASSIDGSEDGLQHQTSVVYGSVDEYESVLIVENMAKTDLGEYLCKATNGNGNKAEISVYLEEKRAPQTPTSVRVLKTGTSWIQVGWQHGFDGGEEQHFELEYRLTNADDRFASPTKFILYAANTSQIIQLNLNSSQQDGLPFQTYSSHNLSSLLPLSLVQYRLRAVSSLGQSDWSPLKTQSTLDVDVVETLPAPAILKYSSLEKIITIESPNISASCFLVYNGRKDASGTSMEWMSVGCFEALGDKLLNVNPSEFFKIRSCVRRDPFLCSRGSEYHVEGVYGSTSFVIITVAAIGVLVVVMCLCILMICSYRRRSSSSKGTSSSLPFTRDQIGTLTMPDGDAKNTIVHGSQTDSGVFTLRSGQEYPAKNVISEDPSTETWTPDSDNGYDFNHEQNVQNYQQNYPSVGCFVNGPPHLLNAQDPPSLNMYTMYPDGPYYAEGPFELPRHTATIDDHTDSDSATYSVEGISRRVIKEIIV</sequence>
<dbReference type="OrthoDB" id="5857426at2759"/>
<keyword evidence="2 6" id="KW-0472">Membrane</keyword>
<dbReference type="PROSITE" id="PS50835">
    <property type="entry name" value="IG_LIKE"/>
    <property type="match status" value="5"/>
</dbReference>
<dbReference type="SMART" id="SM00409">
    <property type="entry name" value="IG"/>
    <property type="match status" value="6"/>
</dbReference>
<accession>A0A4U5PAG2</accession>
<dbReference type="CDD" id="cd00096">
    <property type="entry name" value="Ig"/>
    <property type="match status" value="1"/>
</dbReference>
<evidence type="ECO:0000313" key="9">
    <source>
        <dbReference type="EMBL" id="TKR93170.1"/>
    </source>
</evidence>
<evidence type="ECO:0000256" key="1">
    <source>
        <dbReference type="ARBA" id="ARBA00004479"/>
    </source>
</evidence>
<reference evidence="9 10" key="2">
    <citation type="journal article" date="2019" name="G3 (Bethesda)">
        <title>Hybrid Assembly of the Genome of the Entomopathogenic Nematode Steinernema carpocapsae Identifies the X-Chromosome.</title>
        <authorList>
            <person name="Serra L."/>
            <person name="Macchietto M."/>
            <person name="Macias-Munoz A."/>
            <person name="McGill C.J."/>
            <person name="Rodriguez I.M."/>
            <person name="Rodriguez B."/>
            <person name="Murad R."/>
            <person name="Mortazavi A."/>
        </authorList>
    </citation>
    <scope>NUCLEOTIDE SEQUENCE [LARGE SCALE GENOMIC DNA]</scope>
    <source>
        <strain evidence="9 10">ALL</strain>
    </source>
</reference>
<keyword evidence="5" id="KW-0393">Immunoglobulin domain</keyword>
<reference evidence="9 10" key="1">
    <citation type="journal article" date="2015" name="Genome Biol.">
        <title>Comparative genomics of Steinernema reveals deeply conserved gene regulatory networks.</title>
        <authorList>
            <person name="Dillman A.R."/>
            <person name="Macchietto M."/>
            <person name="Porter C.F."/>
            <person name="Rogers A."/>
            <person name="Williams B."/>
            <person name="Antoshechkin I."/>
            <person name="Lee M.M."/>
            <person name="Goodwin Z."/>
            <person name="Lu X."/>
            <person name="Lewis E.E."/>
            <person name="Goodrich-Blair H."/>
            <person name="Stock S.P."/>
            <person name="Adams B.J."/>
            <person name="Sternberg P.W."/>
            <person name="Mortazavi A."/>
        </authorList>
    </citation>
    <scope>NUCLEOTIDE SEQUENCE [LARGE SCALE GENOMIC DNA]</scope>
    <source>
        <strain evidence="9 10">ALL</strain>
    </source>
</reference>
<dbReference type="GO" id="GO:0005886">
    <property type="term" value="C:plasma membrane"/>
    <property type="evidence" value="ECO:0007669"/>
    <property type="project" value="TreeGrafter"/>
</dbReference>
<dbReference type="InterPro" id="IPR003961">
    <property type="entry name" value="FN3_dom"/>
</dbReference>
<feature type="domain" description="Ig-like" evidence="7">
    <location>
        <begin position="292"/>
        <end position="362"/>
    </location>
</feature>
<dbReference type="InterPro" id="IPR013783">
    <property type="entry name" value="Ig-like_fold"/>
</dbReference>
<dbReference type="STRING" id="34508.A0A4U5PAG2"/>
<dbReference type="Pfam" id="PF13927">
    <property type="entry name" value="Ig_3"/>
    <property type="match status" value="6"/>
</dbReference>
<evidence type="ECO:0000256" key="5">
    <source>
        <dbReference type="ARBA" id="ARBA00023319"/>
    </source>
</evidence>
<dbReference type="PROSITE" id="PS50853">
    <property type="entry name" value="FN3"/>
    <property type="match status" value="1"/>
</dbReference>
<dbReference type="PANTHER" id="PTHR11640">
    <property type="entry name" value="NEPHRIN"/>
    <property type="match status" value="1"/>
</dbReference>
<dbReference type="GO" id="GO:0050839">
    <property type="term" value="F:cell adhesion molecule binding"/>
    <property type="evidence" value="ECO:0007669"/>
    <property type="project" value="TreeGrafter"/>
</dbReference>
<dbReference type="Pfam" id="PF24665">
    <property type="entry name" value="DUF7652"/>
    <property type="match status" value="1"/>
</dbReference>